<comment type="caution">
    <text evidence="2">The sequence shown here is derived from an EMBL/GenBank/DDBJ whole genome shotgun (WGS) entry which is preliminary data.</text>
</comment>
<reference evidence="2 4" key="1">
    <citation type="journal article" date="2020" name="Int. J. Syst. Evol. Microbiol.">
        <title>Novel acetic acid bacteria from cider fermentations: Acetobacter conturbans sp. nov. and Acetobacter fallax sp. nov.</title>
        <authorList>
            <person name="Sombolestani A.S."/>
            <person name="Cleenwerck I."/>
            <person name="Cnockaert M."/>
            <person name="Borremans W."/>
            <person name="Wieme A.D."/>
            <person name="De Vuyst L."/>
            <person name="Vandamme P."/>
        </authorList>
    </citation>
    <scope>NUCLEOTIDE SEQUENCE [LARGE SCALE GENOMIC DNA]</scope>
    <source>
        <strain evidence="2 4">LMG 30640</strain>
    </source>
</reference>
<gene>
    <name evidence="2" type="ORF">GOB93_07645</name>
    <name evidence="3" type="ORF">GOB93_20910</name>
</gene>
<dbReference type="Gene3D" id="3.40.50.720">
    <property type="entry name" value="NAD(P)-binding Rossmann-like Domain"/>
    <property type="match status" value="1"/>
</dbReference>
<proteinExistence type="predicted"/>
<feature type="domain" description="FAD dependent oxidoreductase" evidence="1">
    <location>
        <begin position="3"/>
        <end position="33"/>
    </location>
</feature>
<evidence type="ECO:0000313" key="4">
    <source>
        <dbReference type="Proteomes" id="UP000635278"/>
    </source>
</evidence>
<organism evidence="2 4">
    <name type="scientific">Acetobacter musti</name>
    <dbReference type="NCBI Taxonomy" id="864732"/>
    <lineage>
        <taxon>Bacteria</taxon>
        <taxon>Pseudomonadati</taxon>
        <taxon>Pseudomonadota</taxon>
        <taxon>Alphaproteobacteria</taxon>
        <taxon>Acetobacterales</taxon>
        <taxon>Acetobacteraceae</taxon>
        <taxon>Acetobacter</taxon>
    </lineage>
</organism>
<dbReference type="EMBL" id="WOTB01000008">
    <property type="protein sequence ID" value="NHN84516.1"/>
    <property type="molecule type" value="Genomic_DNA"/>
</dbReference>
<name>A0ABX0JPV0_9PROT</name>
<evidence type="ECO:0000313" key="3">
    <source>
        <dbReference type="EMBL" id="NHN87007.1"/>
    </source>
</evidence>
<dbReference type="EMBL" id="WOTB01000118">
    <property type="protein sequence ID" value="NHN87007.1"/>
    <property type="molecule type" value="Genomic_DNA"/>
</dbReference>
<accession>A0ABX0JPV0</accession>
<dbReference type="RefSeq" id="WP_173582918.1">
    <property type="nucleotide sequence ID" value="NZ_WOTB01000008.1"/>
</dbReference>
<dbReference type="InterPro" id="IPR006076">
    <property type="entry name" value="FAD-dep_OxRdtase"/>
</dbReference>
<dbReference type="SUPFAM" id="SSF51971">
    <property type="entry name" value="Nucleotide-binding domain"/>
    <property type="match status" value="1"/>
</dbReference>
<dbReference type="Proteomes" id="UP000635278">
    <property type="component" value="Unassembled WGS sequence"/>
</dbReference>
<evidence type="ECO:0000313" key="2">
    <source>
        <dbReference type="EMBL" id="NHN84516.1"/>
    </source>
</evidence>
<evidence type="ECO:0000259" key="1">
    <source>
        <dbReference type="Pfam" id="PF01266"/>
    </source>
</evidence>
<protein>
    <submittedName>
        <fullName evidence="2">FAD-dependent oxidoreductase</fullName>
    </submittedName>
</protein>
<keyword evidence="4" id="KW-1185">Reference proteome</keyword>
<dbReference type="Pfam" id="PF01266">
    <property type="entry name" value="DAO"/>
    <property type="match status" value="1"/>
</dbReference>
<feature type="non-terminal residue" evidence="2">
    <location>
        <position position="35"/>
    </location>
</feature>
<sequence>MSFCVVGAGFSGAVIARHLAERGHKVTLLDERPHI</sequence>